<dbReference type="PIRSF" id="PIRSF036483">
    <property type="entry name" value="PFK_XF0274"/>
    <property type="match status" value="1"/>
</dbReference>
<keyword evidence="6" id="KW-0963">Cytoplasm</keyword>
<dbReference type="PRINTS" id="PR00476">
    <property type="entry name" value="PHFRCTKINASE"/>
</dbReference>
<comment type="catalytic activity">
    <reaction evidence="6">
        <text>beta-D-fructose 6-phosphate + diphosphate = beta-D-fructose 1,6-bisphosphate + phosphate + H(+)</text>
        <dbReference type="Rhea" id="RHEA:13613"/>
        <dbReference type="ChEBI" id="CHEBI:15378"/>
        <dbReference type="ChEBI" id="CHEBI:32966"/>
        <dbReference type="ChEBI" id="CHEBI:33019"/>
        <dbReference type="ChEBI" id="CHEBI:43474"/>
        <dbReference type="ChEBI" id="CHEBI:57634"/>
        <dbReference type="EC" id="2.7.1.90"/>
    </reaction>
</comment>
<dbReference type="GO" id="GO:0046872">
    <property type="term" value="F:metal ion binding"/>
    <property type="evidence" value="ECO:0007669"/>
    <property type="project" value="UniProtKB-KW"/>
</dbReference>
<comment type="subunit">
    <text evidence="6">Homodimer.</text>
</comment>
<comment type="pathway">
    <text evidence="6">Carbohydrate degradation; glycolysis; D-glyceraldehyde 3-phosphate and glycerone phosphate from D-glucose: step 3/4.</text>
</comment>
<dbReference type="PANTHER" id="PTHR45770">
    <property type="entry name" value="ATP-DEPENDENT 6-PHOSPHOFRUCTOKINASE 1"/>
    <property type="match status" value="1"/>
</dbReference>
<evidence type="ECO:0000259" key="7">
    <source>
        <dbReference type="Pfam" id="PF00365"/>
    </source>
</evidence>
<comment type="subcellular location">
    <subcellularLocation>
        <location evidence="6">Cytoplasm</location>
    </subcellularLocation>
</comment>
<reference evidence="8 9" key="1">
    <citation type="submission" date="2019-04" db="EMBL/GenBank/DDBJ databases">
        <title>Genome sequence of Bacillus hwajinpoensis strain Y2.</title>
        <authorList>
            <person name="Fair J.L."/>
            <person name="Maclea K.S."/>
        </authorList>
    </citation>
    <scope>NUCLEOTIDE SEQUENCE [LARGE SCALE GENOMIC DNA]</scope>
    <source>
        <strain evidence="8 9">Y2</strain>
    </source>
</reference>
<feature type="binding site" evidence="6">
    <location>
        <position position="103"/>
    </location>
    <ligand>
        <name>Mg(2+)</name>
        <dbReference type="ChEBI" id="CHEBI:18420"/>
        <note>catalytic</note>
    </ligand>
</feature>
<dbReference type="Pfam" id="PF00365">
    <property type="entry name" value="PFK"/>
    <property type="match status" value="1"/>
</dbReference>
<dbReference type="UniPathway" id="UPA00109">
    <property type="reaction ID" value="UER00182"/>
</dbReference>
<evidence type="ECO:0000256" key="3">
    <source>
        <dbReference type="ARBA" id="ARBA00022723"/>
    </source>
</evidence>
<dbReference type="Gene3D" id="3.40.50.450">
    <property type="match status" value="1"/>
</dbReference>
<organism evidence="8 9">
    <name type="scientific">Guptibacillus hwajinpoensis</name>
    <dbReference type="NCBI Taxonomy" id="208199"/>
    <lineage>
        <taxon>Bacteria</taxon>
        <taxon>Bacillati</taxon>
        <taxon>Bacillota</taxon>
        <taxon>Bacilli</taxon>
        <taxon>Bacillales</taxon>
        <taxon>Guptibacillaceae</taxon>
        <taxon>Guptibacillus</taxon>
    </lineage>
</organism>
<proteinExistence type="inferred from homology"/>
<dbReference type="NCBIfam" id="NF010675">
    <property type="entry name" value="PRK14072.1"/>
    <property type="match status" value="1"/>
</dbReference>
<evidence type="ECO:0000313" key="9">
    <source>
        <dbReference type="Proteomes" id="UP000310541"/>
    </source>
</evidence>
<keyword evidence="5 6" id="KW-0460">Magnesium</keyword>
<feature type="domain" description="Phosphofructokinase" evidence="7">
    <location>
        <begin position="3"/>
        <end position="293"/>
    </location>
</feature>
<dbReference type="InterPro" id="IPR035966">
    <property type="entry name" value="PKF_sf"/>
</dbReference>
<dbReference type="GO" id="GO:0005737">
    <property type="term" value="C:cytoplasm"/>
    <property type="evidence" value="ECO:0007669"/>
    <property type="project" value="UniProtKB-SubCell"/>
</dbReference>
<evidence type="ECO:0000256" key="4">
    <source>
        <dbReference type="ARBA" id="ARBA00022777"/>
    </source>
</evidence>
<feature type="binding site" evidence="6">
    <location>
        <begin position="131"/>
        <end position="133"/>
    </location>
    <ligand>
        <name>substrate</name>
    </ligand>
</feature>
<sequence>MKKVAIGQAGGPTAVINATLAGFVKEIDRDHSLLFIQNGYEGFAHGSLLDGDEEMLHKIHLHRDVPGACLGSGRYPLSDDHIEQGVRQLKEKNVEVLVFIGGNGTMEALAKVELEARRQNYPLQVLGLPKTVDNDLGGTDHAPGFGSSARYVAQATRDMSRDLASMQNFEKIRVLETMGRNAGWLASASGLLQEYEEEGPHFIALPERPLKQELLLQNVDCALRRFGHATVVVSEGVHWSEEGQVQREVVDGRPVLGGISSEVAAFLKSELRVMTRAELLGMNQRSFSAVISDIDREEAYTVGKVGAEWIRDGLSGVMVSIKRKSHHRYSVDMIPIELEKVVEAGERVMPEEFIQNRKRYYEWLKPLIGEDVTTYPPPLKGKELYVD</sequence>
<dbReference type="InterPro" id="IPR050929">
    <property type="entry name" value="PFKA"/>
</dbReference>
<keyword evidence="3 6" id="KW-0479">Metal-binding</keyword>
<evidence type="ECO:0000256" key="2">
    <source>
        <dbReference type="ARBA" id="ARBA00022679"/>
    </source>
</evidence>
<comment type="function">
    <text evidence="6">Catalyzes the phosphorylation of D-fructose 6-phosphate, the first committing step of glycolysis. Uses inorganic phosphate (PPi) as phosphoryl donor instead of ATP like common ATP-dependent phosphofructokinases (ATP-PFKs), which renders the reaction reversible, and can thus function both in glycolysis and gluconeogenesis. Consistently, PPi-PFK can replace the enzymes of both the forward (ATP-PFK) and reverse (fructose-bisphosphatase (FBPase)) reactions.</text>
</comment>
<keyword evidence="6" id="KW-0324">Glycolysis</keyword>
<evidence type="ECO:0000313" key="8">
    <source>
        <dbReference type="EMBL" id="TKD70924.1"/>
    </source>
</evidence>
<dbReference type="InterPro" id="IPR011404">
    <property type="entry name" value="PPi-PFK"/>
</dbReference>
<evidence type="ECO:0000256" key="5">
    <source>
        <dbReference type="ARBA" id="ARBA00022842"/>
    </source>
</evidence>
<name>A0A4U1MK05_9BACL</name>
<dbReference type="InterPro" id="IPR000023">
    <property type="entry name" value="Phosphofructokinase_dom"/>
</dbReference>
<dbReference type="GO" id="GO:0047334">
    <property type="term" value="F:diphosphate-fructose-6-phosphate 1-phosphotransferase activity"/>
    <property type="evidence" value="ECO:0007669"/>
    <property type="project" value="UniProtKB-EC"/>
</dbReference>
<accession>A0A4U1MK05</accession>
<comment type="activity regulation">
    <text evidence="6">Non-allosteric.</text>
</comment>
<dbReference type="GO" id="GO:0006002">
    <property type="term" value="P:fructose 6-phosphate metabolic process"/>
    <property type="evidence" value="ECO:0007669"/>
    <property type="project" value="InterPro"/>
</dbReference>
<protein>
    <recommendedName>
        <fullName evidence="6">Pyrophosphate--fructose 6-phosphate 1-phosphotransferase</fullName>
        <ecNumber evidence="6">2.7.1.90</ecNumber>
    </recommendedName>
    <alternativeName>
        <fullName evidence="6">6-phosphofructokinase, pyrophosphate dependent</fullName>
    </alternativeName>
    <alternativeName>
        <fullName evidence="6">PPi-dependent phosphofructokinase</fullName>
        <shortName evidence="6">PPi-PFK</shortName>
    </alternativeName>
    <alternativeName>
        <fullName evidence="6">Pyrophosphate-dependent 6-phosphofructose-1-kinase</fullName>
    </alternativeName>
</protein>
<dbReference type="GO" id="GO:0003872">
    <property type="term" value="F:6-phosphofructokinase activity"/>
    <property type="evidence" value="ECO:0007669"/>
    <property type="project" value="UniProtKB-UniRule"/>
</dbReference>
<feature type="binding site" evidence="6">
    <location>
        <begin position="178"/>
        <end position="180"/>
    </location>
    <ligand>
        <name>substrate</name>
    </ligand>
</feature>
<keyword evidence="2 6" id="KW-0808">Transferase</keyword>
<dbReference type="EC" id="2.7.1.90" evidence="6"/>
<feature type="binding site" evidence="6">
    <location>
        <position position="235"/>
    </location>
    <ligand>
        <name>substrate</name>
    </ligand>
</feature>
<feature type="binding site" evidence="6">
    <location>
        <position position="11"/>
    </location>
    <ligand>
        <name>diphosphate</name>
        <dbReference type="ChEBI" id="CHEBI:33019"/>
    </ligand>
</feature>
<dbReference type="InterPro" id="IPR022953">
    <property type="entry name" value="ATP_PFK"/>
</dbReference>
<comment type="similarity">
    <text evidence="6">Belongs to the phosphofructokinase type A (PFKA) family. PPi-dependent PFK group II subfamily. Clade 'B2' sub-subfamily.</text>
</comment>
<dbReference type="AlphaFoldDB" id="A0A4U1MK05"/>
<evidence type="ECO:0000256" key="1">
    <source>
        <dbReference type="ARBA" id="ARBA00001946"/>
    </source>
</evidence>
<keyword evidence="4 6" id="KW-0418">Kinase</keyword>
<feature type="site" description="Important for catalytic activity; stabilizes the transition state when the phosphoryl donor is PPi" evidence="6">
    <location>
        <position position="130"/>
    </location>
</feature>
<dbReference type="OrthoDB" id="9802503at2"/>
<dbReference type="HAMAP" id="MF_01978">
    <property type="entry name" value="Phosphofructokinase_II_B2"/>
    <property type="match status" value="1"/>
</dbReference>
<dbReference type="RefSeq" id="WP_136946998.1">
    <property type="nucleotide sequence ID" value="NZ_SWFM01000002.1"/>
</dbReference>
<dbReference type="EMBL" id="SWFM01000002">
    <property type="protein sequence ID" value="TKD70924.1"/>
    <property type="molecule type" value="Genomic_DNA"/>
</dbReference>
<gene>
    <name evidence="6" type="primary">pfp</name>
    <name evidence="8" type="ORF">FBF83_09975</name>
</gene>
<comment type="cofactor">
    <cofactor evidence="1 6">
        <name>Mg(2+)</name>
        <dbReference type="ChEBI" id="CHEBI:18420"/>
    </cofactor>
</comment>
<comment type="caution">
    <text evidence="8">The sequence shown here is derived from an EMBL/GenBank/DDBJ whole genome shotgun (WGS) entry which is preliminary data.</text>
</comment>
<dbReference type="SUPFAM" id="SSF53784">
    <property type="entry name" value="Phosphofructokinase"/>
    <property type="match status" value="1"/>
</dbReference>
<feature type="active site" description="Proton acceptor" evidence="6">
    <location>
        <position position="133"/>
    </location>
</feature>
<dbReference type="Proteomes" id="UP000310541">
    <property type="component" value="Unassembled WGS sequence"/>
</dbReference>
<evidence type="ECO:0000256" key="6">
    <source>
        <dbReference type="HAMAP-Rule" id="MF_01978"/>
    </source>
</evidence>
<dbReference type="Gene3D" id="3.40.50.460">
    <property type="entry name" value="Phosphofructokinase domain"/>
    <property type="match status" value="1"/>
</dbReference>
<comment type="caution">
    <text evidence="6">Lacks conserved residue(s) required for the propagation of feature annotation.</text>
</comment>